<dbReference type="EMBL" id="FO203427">
    <property type="protein sequence ID" value="CCH48573.1"/>
    <property type="molecule type" value="Genomic_DNA"/>
</dbReference>
<proteinExistence type="predicted"/>
<dbReference type="AlphaFoldDB" id="M1WVL3"/>
<dbReference type="Proteomes" id="UP000011724">
    <property type="component" value="Chromosome"/>
</dbReference>
<dbReference type="BioCyc" id="DPIE1322246:BN4_RS06710-MONOMER"/>
<accession>M1WVL3</accession>
<dbReference type="KEGG" id="dpi:BN4_11336"/>
<evidence type="ECO:0000313" key="3">
    <source>
        <dbReference type="Proteomes" id="UP000011724"/>
    </source>
</evidence>
<dbReference type="STRING" id="1322246.BN4_11336"/>
<sequence>MDKDIPKCPRCESAAFVVLVNTTQKVGTAVYAMDEEEPSSLGHDEDVPEELDEDIEEETDDDGKLIGRAS</sequence>
<dbReference type="RefSeq" id="WP_015414619.1">
    <property type="nucleotide sequence ID" value="NC_020409.1"/>
</dbReference>
<evidence type="ECO:0000313" key="2">
    <source>
        <dbReference type="EMBL" id="CCH48573.1"/>
    </source>
</evidence>
<organism evidence="2 3">
    <name type="scientific">Pseudodesulfovibrio piezophilus (strain DSM 21447 / JCM 15486 / C1TLV30)</name>
    <name type="common">Desulfovibrio piezophilus</name>
    <dbReference type="NCBI Taxonomy" id="1322246"/>
    <lineage>
        <taxon>Bacteria</taxon>
        <taxon>Pseudomonadati</taxon>
        <taxon>Thermodesulfobacteriota</taxon>
        <taxon>Desulfovibrionia</taxon>
        <taxon>Desulfovibrionales</taxon>
        <taxon>Desulfovibrionaceae</taxon>
    </lineage>
</organism>
<feature type="region of interest" description="Disordered" evidence="1">
    <location>
        <begin position="33"/>
        <end position="70"/>
    </location>
</feature>
<name>M1WVL3_PSEP2</name>
<gene>
    <name evidence="2" type="ordered locus">BN4_11336</name>
</gene>
<dbReference type="PATRIC" id="fig|879567.3.peg.1391"/>
<dbReference type="HOGENOM" id="CLU_2751231_0_0_7"/>
<reference evidence="2 3" key="1">
    <citation type="journal article" date="2013" name="PLoS ONE">
        <title>The first genomic and proteomic characterization of a deep-sea sulfate reducer: insights into the piezophilic lifestyle of Desulfovibrio piezophilus.</title>
        <authorList>
            <person name="Pradel N."/>
            <person name="Ji B."/>
            <person name="Gimenez G."/>
            <person name="Talla E."/>
            <person name="Lenoble P."/>
            <person name="Garel M."/>
            <person name="Tamburini C."/>
            <person name="Fourquet P."/>
            <person name="Lebrun R."/>
            <person name="Bertin P."/>
            <person name="Denis Y."/>
            <person name="Pophillat M."/>
            <person name="Barbe V."/>
            <person name="Ollivier B."/>
            <person name="Dolla A."/>
        </authorList>
    </citation>
    <scope>NUCLEOTIDE SEQUENCE [LARGE SCALE GENOMIC DNA]</scope>
    <source>
        <strain evidence="3">DSM 10523 / SB164P1</strain>
    </source>
</reference>
<feature type="compositionally biased region" description="Acidic residues" evidence="1">
    <location>
        <begin position="46"/>
        <end position="61"/>
    </location>
</feature>
<keyword evidence="3" id="KW-1185">Reference proteome</keyword>
<protein>
    <submittedName>
        <fullName evidence="2">Uncharacterized protein</fullName>
    </submittedName>
</protein>
<reference evidence="3" key="2">
    <citation type="journal article" date="2013" name="Stand. Genomic Sci.">
        <title>Complete genome sequence of Desulfocapsa sulfexigens, a marine deltaproteobacterium specialized in disproportionating inorganic sulfur compounds.</title>
        <authorList>
            <person name="Finster K.W."/>
            <person name="Kjeldsen K.U."/>
            <person name="Kube M."/>
            <person name="Reinhardt R."/>
            <person name="Mussmann M."/>
            <person name="Amann R."/>
            <person name="Schreiber L."/>
        </authorList>
    </citation>
    <scope>NUCLEOTIDE SEQUENCE [LARGE SCALE GENOMIC DNA]</scope>
    <source>
        <strain evidence="3">DSM 10523 / SB164P1</strain>
    </source>
</reference>
<evidence type="ECO:0000256" key="1">
    <source>
        <dbReference type="SAM" id="MobiDB-lite"/>
    </source>
</evidence>